<organism evidence="1 2">
    <name type="scientific">Ferrimonas pelagia</name>
    <dbReference type="NCBI Taxonomy" id="1177826"/>
    <lineage>
        <taxon>Bacteria</taxon>
        <taxon>Pseudomonadati</taxon>
        <taxon>Pseudomonadota</taxon>
        <taxon>Gammaproteobacteria</taxon>
        <taxon>Alteromonadales</taxon>
        <taxon>Ferrimonadaceae</taxon>
        <taxon>Ferrimonas</taxon>
    </lineage>
</organism>
<accession>A0ABP9F2P3</accession>
<name>A0ABP9F2P3_9GAMM</name>
<sequence>MNGYDLTEGLSAEDGIGDLAPESLVFVDGADSATGNPLLLVGNEISGSVTVWEIGAY</sequence>
<comment type="caution">
    <text evidence="1">The sequence shown here is derived from an EMBL/GenBank/DDBJ whole genome shotgun (WGS) entry which is preliminary data.</text>
</comment>
<evidence type="ECO:0000313" key="1">
    <source>
        <dbReference type="EMBL" id="GAA4892948.1"/>
    </source>
</evidence>
<proteinExistence type="predicted"/>
<dbReference type="EMBL" id="BAABJZ010000089">
    <property type="protein sequence ID" value="GAA4892948.1"/>
    <property type="molecule type" value="Genomic_DNA"/>
</dbReference>
<reference evidence="2" key="1">
    <citation type="journal article" date="2019" name="Int. J. Syst. Evol. Microbiol.">
        <title>The Global Catalogue of Microorganisms (GCM) 10K type strain sequencing project: providing services to taxonomists for standard genome sequencing and annotation.</title>
        <authorList>
            <consortium name="The Broad Institute Genomics Platform"/>
            <consortium name="The Broad Institute Genome Sequencing Center for Infectious Disease"/>
            <person name="Wu L."/>
            <person name="Ma J."/>
        </authorList>
    </citation>
    <scope>NUCLEOTIDE SEQUENCE [LARGE SCALE GENOMIC DNA]</scope>
    <source>
        <strain evidence="2">JCM 18401</strain>
    </source>
</reference>
<dbReference type="Proteomes" id="UP001499988">
    <property type="component" value="Unassembled WGS sequence"/>
</dbReference>
<gene>
    <name evidence="1" type="ORF">GCM10023333_27760</name>
</gene>
<dbReference type="RefSeq" id="WP_345336022.1">
    <property type="nucleotide sequence ID" value="NZ_BAABJZ010000089.1"/>
</dbReference>
<evidence type="ECO:0000313" key="2">
    <source>
        <dbReference type="Proteomes" id="UP001499988"/>
    </source>
</evidence>
<protein>
    <submittedName>
        <fullName evidence="1">Uncharacterized protein</fullName>
    </submittedName>
</protein>
<keyword evidence="2" id="KW-1185">Reference proteome</keyword>